<dbReference type="KEGG" id="gtt:GUITHDRAFT_109766"/>
<feature type="signal peptide" evidence="1">
    <location>
        <begin position="1"/>
        <end position="29"/>
    </location>
</feature>
<dbReference type="EnsemblProtists" id="EKX44312">
    <property type="protein sequence ID" value="EKX44312"/>
    <property type="gene ID" value="GUITHDRAFT_109766"/>
</dbReference>
<dbReference type="EMBL" id="JH993005">
    <property type="protein sequence ID" value="EKX44312.1"/>
    <property type="molecule type" value="Genomic_DNA"/>
</dbReference>
<evidence type="ECO:0000256" key="1">
    <source>
        <dbReference type="SAM" id="SignalP"/>
    </source>
</evidence>
<sequence length="432" mass="49692">MKMLLRCKVKKALTIIEIVLIFLLASALANIDDSEPDVEHNLIRSKREKLSPQDGGHSFMHEYLKETFQFEIEPDPPMKSKEWFEGLEAAWEKLNEEWEQKQLRQQETDSAGPDDHVEGSFLDNPVNEIQNPAEKFSTGGADPYMNIGRLSHLARLRGDKNASFCYQGLPDAPAKFDFEGRGNWSEERDKRSGWTLLGQEYWGENFELEGTMNANTDPWFCAEQADNSVGQIYQGEWVDKTVEERVQMQLKKMEEMYKRDEGNKTEVNYTGYQDSLDPEWDKFIYEHIDRPLYMTDPVRLSSVFESGNTWALNDSYVGDAEWDPVLPERVWTMNSKHTLSLNTFRSASAIQEEFYEDAGWLEPNEDRHLDVKSSPEDDDGGDGDLPYGFIRVPLPYRPPVAGDMGFGRLGRCIRGLCPRAPYVRVSKLRLNA</sequence>
<dbReference type="AlphaFoldDB" id="L1J7N0"/>
<reference evidence="2 4" key="1">
    <citation type="journal article" date="2012" name="Nature">
        <title>Algal genomes reveal evolutionary mosaicism and the fate of nucleomorphs.</title>
        <authorList>
            <consortium name="DOE Joint Genome Institute"/>
            <person name="Curtis B.A."/>
            <person name="Tanifuji G."/>
            <person name="Burki F."/>
            <person name="Gruber A."/>
            <person name="Irimia M."/>
            <person name="Maruyama S."/>
            <person name="Arias M.C."/>
            <person name="Ball S.G."/>
            <person name="Gile G.H."/>
            <person name="Hirakawa Y."/>
            <person name="Hopkins J.F."/>
            <person name="Kuo A."/>
            <person name="Rensing S.A."/>
            <person name="Schmutz J."/>
            <person name="Symeonidi A."/>
            <person name="Elias M."/>
            <person name="Eveleigh R.J."/>
            <person name="Herman E.K."/>
            <person name="Klute M.J."/>
            <person name="Nakayama T."/>
            <person name="Obornik M."/>
            <person name="Reyes-Prieto A."/>
            <person name="Armbrust E.V."/>
            <person name="Aves S.J."/>
            <person name="Beiko R.G."/>
            <person name="Coutinho P."/>
            <person name="Dacks J.B."/>
            <person name="Durnford D.G."/>
            <person name="Fast N.M."/>
            <person name="Green B.R."/>
            <person name="Grisdale C.J."/>
            <person name="Hempel F."/>
            <person name="Henrissat B."/>
            <person name="Hoppner M.P."/>
            <person name="Ishida K."/>
            <person name="Kim E."/>
            <person name="Koreny L."/>
            <person name="Kroth P.G."/>
            <person name="Liu Y."/>
            <person name="Malik S.B."/>
            <person name="Maier U.G."/>
            <person name="McRose D."/>
            <person name="Mock T."/>
            <person name="Neilson J.A."/>
            <person name="Onodera N.T."/>
            <person name="Poole A.M."/>
            <person name="Pritham E.J."/>
            <person name="Richards T.A."/>
            <person name="Rocap G."/>
            <person name="Roy S.W."/>
            <person name="Sarai C."/>
            <person name="Schaack S."/>
            <person name="Shirato S."/>
            <person name="Slamovits C.H."/>
            <person name="Spencer D.F."/>
            <person name="Suzuki S."/>
            <person name="Worden A.Z."/>
            <person name="Zauner S."/>
            <person name="Barry K."/>
            <person name="Bell C."/>
            <person name="Bharti A.K."/>
            <person name="Crow J.A."/>
            <person name="Grimwood J."/>
            <person name="Kramer R."/>
            <person name="Lindquist E."/>
            <person name="Lucas S."/>
            <person name="Salamov A."/>
            <person name="McFadden G.I."/>
            <person name="Lane C.E."/>
            <person name="Keeling P.J."/>
            <person name="Gray M.W."/>
            <person name="Grigoriev I.V."/>
            <person name="Archibald J.M."/>
        </authorList>
    </citation>
    <scope>NUCLEOTIDE SEQUENCE</scope>
    <source>
        <strain evidence="2 4">CCMP2712</strain>
    </source>
</reference>
<reference evidence="3" key="3">
    <citation type="submission" date="2015-06" db="UniProtKB">
        <authorList>
            <consortium name="EnsemblProtists"/>
        </authorList>
    </citation>
    <scope>IDENTIFICATION</scope>
</reference>
<reference evidence="4" key="2">
    <citation type="submission" date="2012-11" db="EMBL/GenBank/DDBJ databases">
        <authorList>
            <person name="Kuo A."/>
            <person name="Curtis B.A."/>
            <person name="Tanifuji G."/>
            <person name="Burki F."/>
            <person name="Gruber A."/>
            <person name="Irimia M."/>
            <person name="Maruyama S."/>
            <person name="Arias M.C."/>
            <person name="Ball S.G."/>
            <person name="Gile G.H."/>
            <person name="Hirakawa Y."/>
            <person name="Hopkins J.F."/>
            <person name="Rensing S.A."/>
            <person name="Schmutz J."/>
            <person name="Symeonidi A."/>
            <person name="Elias M."/>
            <person name="Eveleigh R.J."/>
            <person name="Herman E.K."/>
            <person name="Klute M.J."/>
            <person name="Nakayama T."/>
            <person name="Obornik M."/>
            <person name="Reyes-Prieto A."/>
            <person name="Armbrust E.V."/>
            <person name="Aves S.J."/>
            <person name="Beiko R.G."/>
            <person name="Coutinho P."/>
            <person name="Dacks J.B."/>
            <person name="Durnford D.G."/>
            <person name="Fast N.M."/>
            <person name="Green B.R."/>
            <person name="Grisdale C."/>
            <person name="Hempe F."/>
            <person name="Henrissat B."/>
            <person name="Hoppner M.P."/>
            <person name="Ishida K.-I."/>
            <person name="Kim E."/>
            <person name="Koreny L."/>
            <person name="Kroth P.G."/>
            <person name="Liu Y."/>
            <person name="Malik S.-B."/>
            <person name="Maier U.G."/>
            <person name="McRose D."/>
            <person name="Mock T."/>
            <person name="Neilson J.A."/>
            <person name="Onodera N.T."/>
            <person name="Poole A.M."/>
            <person name="Pritham E.J."/>
            <person name="Richards T.A."/>
            <person name="Rocap G."/>
            <person name="Roy S.W."/>
            <person name="Sarai C."/>
            <person name="Schaack S."/>
            <person name="Shirato S."/>
            <person name="Slamovits C.H."/>
            <person name="Spencer D.F."/>
            <person name="Suzuki S."/>
            <person name="Worden A.Z."/>
            <person name="Zauner S."/>
            <person name="Barry K."/>
            <person name="Bell C."/>
            <person name="Bharti A.K."/>
            <person name="Crow J.A."/>
            <person name="Grimwood J."/>
            <person name="Kramer R."/>
            <person name="Lindquist E."/>
            <person name="Lucas S."/>
            <person name="Salamov A."/>
            <person name="McFadden G.I."/>
            <person name="Lane C.E."/>
            <person name="Keeling P.J."/>
            <person name="Gray M.W."/>
            <person name="Grigoriev I.V."/>
            <person name="Archibald J.M."/>
        </authorList>
    </citation>
    <scope>NUCLEOTIDE SEQUENCE</scope>
    <source>
        <strain evidence="4">CCMP2712</strain>
    </source>
</reference>
<protein>
    <submittedName>
        <fullName evidence="2 3">Uncharacterized protein</fullName>
    </submittedName>
</protein>
<accession>L1J7N0</accession>
<evidence type="ECO:0000313" key="2">
    <source>
        <dbReference type="EMBL" id="EKX44312.1"/>
    </source>
</evidence>
<feature type="chain" id="PRO_5008770966" evidence="1">
    <location>
        <begin position="30"/>
        <end position="432"/>
    </location>
</feature>
<organism evidence="2">
    <name type="scientific">Guillardia theta (strain CCMP2712)</name>
    <name type="common">Cryptophyte</name>
    <dbReference type="NCBI Taxonomy" id="905079"/>
    <lineage>
        <taxon>Eukaryota</taxon>
        <taxon>Cryptophyceae</taxon>
        <taxon>Pyrenomonadales</taxon>
        <taxon>Geminigeraceae</taxon>
        <taxon>Guillardia</taxon>
    </lineage>
</organism>
<name>L1J7N0_GUITC</name>
<dbReference type="GeneID" id="17300986"/>
<dbReference type="Proteomes" id="UP000011087">
    <property type="component" value="Unassembled WGS sequence"/>
</dbReference>
<keyword evidence="4" id="KW-1185">Reference proteome</keyword>
<dbReference type="HOGENOM" id="CLU_635304_0_0_1"/>
<evidence type="ECO:0000313" key="4">
    <source>
        <dbReference type="Proteomes" id="UP000011087"/>
    </source>
</evidence>
<evidence type="ECO:0000313" key="3">
    <source>
        <dbReference type="EnsemblProtists" id="EKX44312"/>
    </source>
</evidence>
<keyword evidence="1" id="KW-0732">Signal</keyword>
<proteinExistence type="predicted"/>
<dbReference type="PaxDb" id="55529-EKX44312"/>
<gene>
    <name evidence="2" type="ORF">GUITHDRAFT_109766</name>
</gene>
<dbReference type="RefSeq" id="XP_005831292.1">
    <property type="nucleotide sequence ID" value="XM_005831235.1"/>
</dbReference>